<evidence type="ECO:0000259" key="6">
    <source>
        <dbReference type="PROSITE" id="PS50932"/>
    </source>
</evidence>
<feature type="region of interest" description="Disordered" evidence="5">
    <location>
        <begin position="1"/>
        <end position="38"/>
    </location>
</feature>
<evidence type="ECO:0000256" key="1">
    <source>
        <dbReference type="ARBA" id="ARBA00022491"/>
    </source>
</evidence>
<evidence type="ECO:0000256" key="4">
    <source>
        <dbReference type="ARBA" id="ARBA00023163"/>
    </source>
</evidence>
<proteinExistence type="predicted"/>
<evidence type="ECO:0000313" key="8">
    <source>
        <dbReference type="EMBL" id="SCC14889.1"/>
    </source>
</evidence>
<feature type="compositionally biased region" description="Polar residues" evidence="5">
    <location>
        <begin position="29"/>
        <end position="38"/>
    </location>
</feature>
<dbReference type="PANTHER" id="PTHR30146:SF148">
    <property type="entry name" value="HTH-TYPE TRANSCRIPTIONAL REPRESSOR PURR-RELATED"/>
    <property type="match status" value="1"/>
</dbReference>
<dbReference type="Gene3D" id="1.10.260.40">
    <property type="entry name" value="lambda repressor-like DNA-binding domains"/>
    <property type="match status" value="1"/>
</dbReference>
<evidence type="ECO:0000259" key="7">
    <source>
        <dbReference type="PROSITE" id="PS50943"/>
    </source>
</evidence>
<name>A0A1C4C6Z5_9BACI</name>
<dbReference type="InterPro" id="IPR010982">
    <property type="entry name" value="Lambda_DNA-bd_dom_sf"/>
</dbReference>
<gene>
    <name evidence="8" type="ORF">GA0061094_2702</name>
</gene>
<dbReference type="Pfam" id="PF13377">
    <property type="entry name" value="Peripla_BP_3"/>
    <property type="match status" value="1"/>
</dbReference>
<keyword evidence="2" id="KW-0805">Transcription regulation</keyword>
<evidence type="ECO:0000256" key="5">
    <source>
        <dbReference type="SAM" id="MobiDB-lite"/>
    </source>
</evidence>
<dbReference type="PANTHER" id="PTHR30146">
    <property type="entry name" value="LACI-RELATED TRANSCRIPTIONAL REPRESSOR"/>
    <property type="match status" value="1"/>
</dbReference>
<dbReference type="SUPFAM" id="SSF53822">
    <property type="entry name" value="Periplasmic binding protein-like I"/>
    <property type="match status" value="1"/>
</dbReference>
<dbReference type="InterPro" id="IPR046335">
    <property type="entry name" value="LacI/GalR-like_sensor"/>
</dbReference>
<reference evidence="9" key="1">
    <citation type="submission" date="2016-08" db="EMBL/GenBank/DDBJ databases">
        <authorList>
            <person name="Varghese N."/>
            <person name="Submissions Spin"/>
        </authorList>
    </citation>
    <scope>NUCLEOTIDE SEQUENCE [LARGE SCALE GENOMIC DNA]</scope>
    <source>
        <strain evidence="9">SGD-1123</strain>
    </source>
</reference>
<dbReference type="CDD" id="cd06267">
    <property type="entry name" value="PBP1_LacI_sugar_binding-like"/>
    <property type="match status" value="1"/>
</dbReference>
<dbReference type="Pfam" id="PF00356">
    <property type="entry name" value="LacI"/>
    <property type="match status" value="1"/>
</dbReference>
<evidence type="ECO:0000256" key="3">
    <source>
        <dbReference type="ARBA" id="ARBA00023125"/>
    </source>
</evidence>
<feature type="compositionally biased region" description="Pro residues" evidence="5">
    <location>
        <begin position="1"/>
        <end position="11"/>
    </location>
</feature>
<dbReference type="CDD" id="cd01392">
    <property type="entry name" value="HTH_LacI"/>
    <property type="match status" value="1"/>
</dbReference>
<feature type="domain" description="HTH cro/C1-type" evidence="7">
    <location>
        <begin position="75"/>
        <end position="118"/>
    </location>
</feature>
<feature type="domain" description="HTH lacI-type" evidence="6">
    <location>
        <begin position="74"/>
        <end position="128"/>
    </location>
</feature>
<protein>
    <submittedName>
        <fullName evidence="8">Transcriptional regulator, LacI family</fullName>
    </submittedName>
</protein>
<keyword evidence="4" id="KW-0804">Transcription</keyword>
<dbReference type="Gene3D" id="3.40.50.2300">
    <property type="match status" value="2"/>
</dbReference>
<keyword evidence="9" id="KW-1185">Reference proteome</keyword>
<evidence type="ECO:0000256" key="2">
    <source>
        <dbReference type="ARBA" id="ARBA00023015"/>
    </source>
</evidence>
<keyword evidence="3" id="KW-0238">DNA-binding</keyword>
<dbReference type="PROSITE" id="PS00356">
    <property type="entry name" value="HTH_LACI_1"/>
    <property type="match status" value="1"/>
</dbReference>
<dbReference type="Proteomes" id="UP000181997">
    <property type="component" value="Unassembled WGS sequence"/>
</dbReference>
<organism evidence="8 9">
    <name type="scientific">[Bacillus] enclensis</name>
    <dbReference type="NCBI Taxonomy" id="1402860"/>
    <lineage>
        <taxon>Bacteria</taxon>
        <taxon>Bacillati</taxon>
        <taxon>Bacillota</taxon>
        <taxon>Bacilli</taxon>
        <taxon>Bacillales</taxon>
        <taxon>Bacillaceae</taxon>
        <taxon>Rossellomorea</taxon>
    </lineage>
</organism>
<dbReference type="SMART" id="SM00354">
    <property type="entry name" value="HTH_LACI"/>
    <property type="match status" value="1"/>
</dbReference>
<accession>A0A1C4C6Z5</accession>
<dbReference type="PROSITE" id="PS50932">
    <property type="entry name" value="HTH_LACI_2"/>
    <property type="match status" value="1"/>
</dbReference>
<dbReference type="GO" id="GO:0000976">
    <property type="term" value="F:transcription cis-regulatory region binding"/>
    <property type="evidence" value="ECO:0007669"/>
    <property type="project" value="TreeGrafter"/>
</dbReference>
<dbReference type="EMBL" id="FMAU01000003">
    <property type="protein sequence ID" value="SCC14889.1"/>
    <property type="molecule type" value="Genomic_DNA"/>
</dbReference>
<dbReference type="PROSITE" id="PS50943">
    <property type="entry name" value="HTH_CROC1"/>
    <property type="match status" value="1"/>
</dbReference>
<dbReference type="AlphaFoldDB" id="A0A1C4C6Z5"/>
<dbReference type="SUPFAM" id="SSF47413">
    <property type="entry name" value="lambda repressor-like DNA-binding domains"/>
    <property type="match status" value="1"/>
</dbReference>
<sequence>MGQGTCPPPTRPRNSAAQPIPIPQPGHNPLQQSRPNPPKTIQTKFFENSIAHRFFLGYNNINESAFDEEGTTMVTIYDLAKKTGVSSTTVSKALNNYADVSPKTKQKILDAAAEMGYLPNAHAQSLSTKKSWTIGVMFAEDNEVGMKHPFFNAIIESFRKYVEREGYDLIFASRNLRKRDTSYLEHFLYRAVDGIVVICSDPNDPQVQEMINSHVPIVVIDMTKQNCSVVYSDNIEGGRLAVNYLHSLGHSKIAHISGDPGIDAGAQRIKGFKKGMKEAGLPIRKEFVVNGGFFSIEEGKKAMNTLLSLEDLPTAVFVSGDHMAIGAMEAIKEKGLRIPEDISIIGYDDIDMASYVTPKLTTVRQDTDKIGERAGGMLIKQMDLKKKLKTTDIIPVELIIRESCTSIK</sequence>
<dbReference type="InterPro" id="IPR028082">
    <property type="entry name" value="Peripla_BP_I"/>
</dbReference>
<keyword evidence="1" id="KW-0678">Repressor</keyword>
<dbReference type="GO" id="GO:0003700">
    <property type="term" value="F:DNA-binding transcription factor activity"/>
    <property type="evidence" value="ECO:0007669"/>
    <property type="project" value="TreeGrafter"/>
</dbReference>
<dbReference type="InterPro" id="IPR001387">
    <property type="entry name" value="Cro/C1-type_HTH"/>
</dbReference>
<evidence type="ECO:0000313" key="9">
    <source>
        <dbReference type="Proteomes" id="UP000181997"/>
    </source>
</evidence>
<dbReference type="InterPro" id="IPR000843">
    <property type="entry name" value="HTH_LacI"/>
</dbReference>